<name>A0A0E9SLQ3_ANGAN</name>
<dbReference type="AlphaFoldDB" id="A0A0E9SLQ3"/>
<sequence>MLLSQHGSKSLRNVSSTLLNPCCRGFRMFWRKKAVLPCT</sequence>
<accession>A0A0E9SLQ3</accession>
<protein>
    <submittedName>
        <fullName evidence="1">Uncharacterized protein</fullName>
    </submittedName>
</protein>
<evidence type="ECO:0000313" key="1">
    <source>
        <dbReference type="EMBL" id="JAH41610.1"/>
    </source>
</evidence>
<proteinExistence type="predicted"/>
<reference evidence="1" key="2">
    <citation type="journal article" date="2015" name="Fish Shellfish Immunol.">
        <title>Early steps in the European eel (Anguilla anguilla)-Vibrio vulnificus interaction in the gills: Role of the RtxA13 toxin.</title>
        <authorList>
            <person name="Callol A."/>
            <person name="Pajuelo D."/>
            <person name="Ebbesson L."/>
            <person name="Teles M."/>
            <person name="MacKenzie S."/>
            <person name="Amaro C."/>
        </authorList>
    </citation>
    <scope>NUCLEOTIDE SEQUENCE</scope>
</reference>
<reference evidence="1" key="1">
    <citation type="submission" date="2014-11" db="EMBL/GenBank/DDBJ databases">
        <authorList>
            <person name="Amaro Gonzalez C."/>
        </authorList>
    </citation>
    <scope>NUCLEOTIDE SEQUENCE</scope>
</reference>
<dbReference type="EMBL" id="GBXM01066967">
    <property type="protein sequence ID" value="JAH41610.1"/>
    <property type="molecule type" value="Transcribed_RNA"/>
</dbReference>
<organism evidence="1">
    <name type="scientific">Anguilla anguilla</name>
    <name type="common">European freshwater eel</name>
    <name type="synonym">Muraena anguilla</name>
    <dbReference type="NCBI Taxonomy" id="7936"/>
    <lineage>
        <taxon>Eukaryota</taxon>
        <taxon>Metazoa</taxon>
        <taxon>Chordata</taxon>
        <taxon>Craniata</taxon>
        <taxon>Vertebrata</taxon>
        <taxon>Euteleostomi</taxon>
        <taxon>Actinopterygii</taxon>
        <taxon>Neopterygii</taxon>
        <taxon>Teleostei</taxon>
        <taxon>Anguilliformes</taxon>
        <taxon>Anguillidae</taxon>
        <taxon>Anguilla</taxon>
    </lineage>
</organism>